<keyword evidence="2" id="KW-1185">Reference proteome</keyword>
<organism evidence="1 2">
    <name type="scientific">Collimonas rhizosphaerae</name>
    <dbReference type="NCBI Taxonomy" id="3126357"/>
    <lineage>
        <taxon>Bacteria</taxon>
        <taxon>Pseudomonadati</taxon>
        <taxon>Pseudomonadota</taxon>
        <taxon>Betaproteobacteria</taxon>
        <taxon>Burkholderiales</taxon>
        <taxon>Oxalobacteraceae</taxon>
        <taxon>Collimonas</taxon>
    </lineage>
</organism>
<dbReference type="Proteomes" id="UP001495910">
    <property type="component" value="Unassembled WGS sequence"/>
</dbReference>
<evidence type="ECO:0000313" key="2">
    <source>
        <dbReference type="Proteomes" id="UP001495910"/>
    </source>
</evidence>
<evidence type="ECO:0000313" key="1">
    <source>
        <dbReference type="EMBL" id="MEM4987356.1"/>
    </source>
</evidence>
<dbReference type="EMBL" id="JBANDC010000004">
    <property type="protein sequence ID" value="MEM4987356.1"/>
    <property type="molecule type" value="Genomic_DNA"/>
</dbReference>
<dbReference type="RefSeq" id="WP_342828925.1">
    <property type="nucleotide sequence ID" value="NZ_JBANDC010000004.1"/>
</dbReference>
<reference evidence="1 2" key="1">
    <citation type="submission" date="2024-02" db="EMBL/GenBank/DDBJ databases">
        <title>Draft genome sequence of Collimonas sp. strain H4R21, an effective mineral-weathering bacterial strain isolated from the beech rhizosphere.</title>
        <authorList>
            <person name="Morin E."/>
            <person name="Uroz S."/>
            <person name="Leveau J.H.J."/>
            <person name="Kumar R."/>
            <person name="Rey M.W."/>
            <person name="Pham J."/>
        </authorList>
    </citation>
    <scope>NUCLEOTIDE SEQUENCE [LARGE SCALE GENOMIC DNA]</scope>
    <source>
        <strain evidence="1 2">H4R21</strain>
    </source>
</reference>
<protein>
    <submittedName>
        <fullName evidence="1">Uncharacterized protein</fullName>
    </submittedName>
</protein>
<comment type="caution">
    <text evidence="1">The sequence shown here is derived from an EMBL/GenBank/DDBJ whole genome shotgun (WGS) entry which is preliminary data.</text>
</comment>
<sequence length="121" mass="13339">MKSWLDETGVDYPKEPSRFPTGREIKEVIAGLQGFDVKINDNGTGSSWQASIVSKSGGDSGEWTLLNIQEYSGDDEQQKLWFEKGWESLIVSILREITKSSGPLVLIADCGGEPQVIFTTI</sequence>
<name>A0ABU9PTR1_9BURK</name>
<proteinExistence type="predicted"/>
<accession>A0ABU9PTR1</accession>
<gene>
    <name evidence="1" type="ORF">V8G57_08135</name>
</gene>